<evidence type="ECO:0000313" key="1">
    <source>
        <dbReference type="EMBL" id="KAH7945086.1"/>
    </source>
</evidence>
<keyword evidence="2" id="KW-1185">Reference proteome</keyword>
<protein>
    <submittedName>
        <fullName evidence="1">Uncharacterized protein</fullName>
    </submittedName>
</protein>
<comment type="caution">
    <text evidence="1">The sequence shown here is derived from an EMBL/GenBank/DDBJ whole genome shotgun (WGS) entry which is preliminary data.</text>
</comment>
<proteinExistence type="predicted"/>
<sequence>MTDVPPPLPPRLGAGLQAERRSAASDHLHMTLPGSSSGSDVDDMESDGGYTVATNRRLKRKLSRTSSVTVDSEYKYNLIDVGAEGRRSDGGVLKNSEFGKALENRSLGLPSAGELP</sequence>
<dbReference type="EMBL" id="CM023475">
    <property type="protein sequence ID" value="KAH7945086.1"/>
    <property type="molecule type" value="Genomic_DNA"/>
</dbReference>
<gene>
    <name evidence="1" type="ORF">HPB49_006471</name>
</gene>
<reference evidence="1" key="1">
    <citation type="submission" date="2020-05" db="EMBL/GenBank/DDBJ databases">
        <title>Large-scale comparative analyses of tick genomes elucidate their genetic diversity and vector capacities.</title>
        <authorList>
            <person name="Jia N."/>
            <person name="Wang J."/>
            <person name="Shi W."/>
            <person name="Du L."/>
            <person name="Sun Y."/>
            <person name="Zhan W."/>
            <person name="Jiang J."/>
            <person name="Wang Q."/>
            <person name="Zhang B."/>
            <person name="Ji P."/>
            <person name="Sakyi L.B."/>
            <person name="Cui X."/>
            <person name="Yuan T."/>
            <person name="Jiang B."/>
            <person name="Yang W."/>
            <person name="Lam T.T.-Y."/>
            <person name="Chang Q."/>
            <person name="Ding S."/>
            <person name="Wang X."/>
            <person name="Zhu J."/>
            <person name="Ruan X."/>
            <person name="Zhao L."/>
            <person name="Wei J."/>
            <person name="Que T."/>
            <person name="Du C."/>
            <person name="Cheng J."/>
            <person name="Dai P."/>
            <person name="Han X."/>
            <person name="Huang E."/>
            <person name="Gao Y."/>
            <person name="Liu J."/>
            <person name="Shao H."/>
            <person name="Ye R."/>
            <person name="Li L."/>
            <person name="Wei W."/>
            <person name="Wang X."/>
            <person name="Wang C."/>
            <person name="Yang T."/>
            <person name="Huo Q."/>
            <person name="Li W."/>
            <person name="Guo W."/>
            <person name="Chen H."/>
            <person name="Zhou L."/>
            <person name="Ni X."/>
            <person name="Tian J."/>
            <person name="Zhou Y."/>
            <person name="Sheng Y."/>
            <person name="Liu T."/>
            <person name="Pan Y."/>
            <person name="Xia L."/>
            <person name="Li J."/>
            <person name="Zhao F."/>
            <person name="Cao W."/>
        </authorList>
    </citation>
    <scope>NUCLEOTIDE SEQUENCE</scope>
    <source>
        <strain evidence="1">Dsil-2018</strain>
    </source>
</reference>
<organism evidence="1 2">
    <name type="scientific">Dermacentor silvarum</name>
    <name type="common">Tick</name>
    <dbReference type="NCBI Taxonomy" id="543639"/>
    <lineage>
        <taxon>Eukaryota</taxon>
        <taxon>Metazoa</taxon>
        <taxon>Ecdysozoa</taxon>
        <taxon>Arthropoda</taxon>
        <taxon>Chelicerata</taxon>
        <taxon>Arachnida</taxon>
        <taxon>Acari</taxon>
        <taxon>Parasitiformes</taxon>
        <taxon>Ixodida</taxon>
        <taxon>Ixodoidea</taxon>
        <taxon>Ixodidae</taxon>
        <taxon>Rhipicephalinae</taxon>
        <taxon>Dermacentor</taxon>
    </lineage>
</organism>
<name>A0ACB8CJJ2_DERSI</name>
<evidence type="ECO:0000313" key="2">
    <source>
        <dbReference type="Proteomes" id="UP000821865"/>
    </source>
</evidence>
<accession>A0ACB8CJJ2</accession>
<dbReference type="Proteomes" id="UP000821865">
    <property type="component" value="Chromosome 6"/>
</dbReference>